<evidence type="ECO:0000313" key="1">
    <source>
        <dbReference type="EMBL" id="DAD99783.1"/>
    </source>
</evidence>
<accession>A0A8S5NZG3</accession>
<reference evidence="1" key="1">
    <citation type="journal article" date="2021" name="Proc. Natl. Acad. Sci. U.S.A.">
        <title>A Catalog of Tens of Thousands of Viruses from Human Metagenomes Reveals Hidden Associations with Chronic Diseases.</title>
        <authorList>
            <person name="Tisza M.J."/>
            <person name="Buck C.B."/>
        </authorList>
    </citation>
    <scope>NUCLEOTIDE SEQUENCE</scope>
    <source>
        <strain evidence="1">Ct16C7</strain>
    </source>
</reference>
<name>A0A8S5NZG3_9CAUD</name>
<organism evidence="1">
    <name type="scientific">Siphoviridae sp. ct16C7</name>
    <dbReference type="NCBI Taxonomy" id="2825304"/>
    <lineage>
        <taxon>Viruses</taxon>
        <taxon>Duplodnaviria</taxon>
        <taxon>Heunggongvirae</taxon>
        <taxon>Uroviricota</taxon>
        <taxon>Caudoviricetes</taxon>
    </lineage>
</organism>
<protein>
    <submittedName>
        <fullName evidence="1">Uncharacterized protein</fullName>
    </submittedName>
</protein>
<sequence length="75" mass="8142">MKNGGSGRSIACECEAPSSECECPLPPPVLFSDIVCECDPAALVEPFQFRAALKEHLNEAFSESRLSLFGHVPFE</sequence>
<dbReference type="EMBL" id="BK015293">
    <property type="protein sequence ID" value="DAD99783.1"/>
    <property type="molecule type" value="Genomic_DNA"/>
</dbReference>
<proteinExistence type="predicted"/>